<dbReference type="Proteomes" id="UP001519460">
    <property type="component" value="Unassembled WGS sequence"/>
</dbReference>
<comment type="caution">
    <text evidence="1">The sequence shown here is derived from an EMBL/GenBank/DDBJ whole genome shotgun (WGS) entry which is preliminary data.</text>
</comment>
<proteinExistence type="predicted"/>
<feature type="non-terminal residue" evidence="1">
    <location>
        <position position="1"/>
    </location>
</feature>
<dbReference type="AlphaFoldDB" id="A0ABD0LZM4"/>
<sequence>LCVSSVIFLKQEGRPLRDGRKRRGVPQSDLKTSVLGDVLPNLSLGRVHSDTSGTVSTLVPQMFQYRSIPFG</sequence>
<protein>
    <submittedName>
        <fullName evidence="1">Uncharacterized protein</fullName>
    </submittedName>
</protein>
<evidence type="ECO:0000313" key="2">
    <source>
        <dbReference type="Proteomes" id="UP001519460"/>
    </source>
</evidence>
<organism evidence="1 2">
    <name type="scientific">Batillaria attramentaria</name>
    <dbReference type="NCBI Taxonomy" id="370345"/>
    <lineage>
        <taxon>Eukaryota</taxon>
        <taxon>Metazoa</taxon>
        <taxon>Spiralia</taxon>
        <taxon>Lophotrochozoa</taxon>
        <taxon>Mollusca</taxon>
        <taxon>Gastropoda</taxon>
        <taxon>Caenogastropoda</taxon>
        <taxon>Sorbeoconcha</taxon>
        <taxon>Cerithioidea</taxon>
        <taxon>Batillariidae</taxon>
        <taxon>Batillaria</taxon>
    </lineage>
</organism>
<accession>A0ABD0LZM4</accession>
<reference evidence="1 2" key="1">
    <citation type="journal article" date="2023" name="Sci. Data">
        <title>Genome assembly of the Korean intertidal mud-creeper Batillaria attramentaria.</title>
        <authorList>
            <person name="Patra A.K."/>
            <person name="Ho P.T."/>
            <person name="Jun S."/>
            <person name="Lee S.J."/>
            <person name="Kim Y."/>
            <person name="Won Y.J."/>
        </authorList>
    </citation>
    <scope>NUCLEOTIDE SEQUENCE [LARGE SCALE GENOMIC DNA]</scope>
    <source>
        <strain evidence="1">Wonlab-2016</strain>
    </source>
</reference>
<keyword evidence="2" id="KW-1185">Reference proteome</keyword>
<gene>
    <name evidence="1" type="ORF">BaRGS_00004197</name>
</gene>
<evidence type="ECO:0000313" key="1">
    <source>
        <dbReference type="EMBL" id="KAK7504711.1"/>
    </source>
</evidence>
<dbReference type="EMBL" id="JACVVK020000014">
    <property type="protein sequence ID" value="KAK7504711.1"/>
    <property type="molecule type" value="Genomic_DNA"/>
</dbReference>
<name>A0ABD0LZM4_9CAEN</name>